<comment type="function">
    <text evidence="6">Required for the formation of N(7)-methylguanine at position 46 (m7G46) in tRNA. In the complex, it is required to stabilize and induce conformational changes of the catalytic subunit.</text>
</comment>
<accession>A0A6A6BRA8</accession>
<dbReference type="EMBL" id="ML995475">
    <property type="protein sequence ID" value="KAF2146629.1"/>
    <property type="molecule type" value="Genomic_DNA"/>
</dbReference>
<keyword evidence="3 6" id="KW-0819">tRNA processing</keyword>
<dbReference type="GeneID" id="54295322"/>
<dbReference type="OrthoDB" id="339900at2759"/>
<dbReference type="SUPFAM" id="SSF50978">
    <property type="entry name" value="WD40 repeat-like"/>
    <property type="match status" value="1"/>
</dbReference>
<dbReference type="GO" id="GO:0005634">
    <property type="term" value="C:nucleus"/>
    <property type="evidence" value="ECO:0007669"/>
    <property type="project" value="UniProtKB-SubCell"/>
</dbReference>
<sequence>MQHPYQCLQALDRVGSQTVSILLAASGHNLFSFNLENGSLLNTWSAETPSSASAAEDPVPEDGEGPPGKKRKIENQSGTPPSFVKLVSSDDGRYVVAVTGEDKCVRVFSVEPNGKIQQLSERSMPKRPCALAITPDGQTIVCGDKFGDVYALPLHYSPEDVAQVSPQTVTTGPEKTFVPSATNLTVHTGRNRKALEAQLKLSNQAKTKEPLKFAHEILLGHVSMLTDLVLVTLDQENPEQPGGSVAGLVKPRRYILTSDRDEHIRISRAQPQTHIIEGFCLGHQEFVSKMCVPTQEILISGGGDDQLFVWNWLDRRLLKKIPIRDALASVPDTGSFSGDGKRSVSIAISGIWALPKSGKKTRIVVACEGIPVLLDMDVGELQSAGDQVKVEAIPMAGNVLDVAAVGPSSMVVSLDNAHVPGSTRVQREAAAEGQRLEFWRRTAEGQWRAEAGQLEAANGQGGAEVRASSRDTLYGVSNLRKRGGGGGSED</sequence>
<dbReference type="GO" id="GO:0005829">
    <property type="term" value="C:cytosol"/>
    <property type="evidence" value="ECO:0007669"/>
    <property type="project" value="TreeGrafter"/>
</dbReference>
<dbReference type="UniPathway" id="UPA00989"/>
<dbReference type="RefSeq" id="XP_033402338.1">
    <property type="nucleotide sequence ID" value="XM_033537826.1"/>
</dbReference>
<protein>
    <submittedName>
        <fullName evidence="8">Uncharacterized protein</fullName>
    </submittedName>
</protein>
<dbReference type="GO" id="GO:0043527">
    <property type="term" value="C:tRNA methyltransferase complex"/>
    <property type="evidence" value="ECO:0007669"/>
    <property type="project" value="TreeGrafter"/>
</dbReference>
<organism evidence="8 9">
    <name type="scientific">Aplosporella prunicola CBS 121167</name>
    <dbReference type="NCBI Taxonomy" id="1176127"/>
    <lineage>
        <taxon>Eukaryota</taxon>
        <taxon>Fungi</taxon>
        <taxon>Dikarya</taxon>
        <taxon>Ascomycota</taxon>
        <taxon>Pezizomycotina</taxon>
        <taxon>Dothideomycetes</taxon>
        <taxon>Dothideomycetes incertae sedis</taxon>
        <taxon>Botryosphaeriales</taxon>
        <taxon>Aplosporellaceae</taxon>
        <taxon>Aplosporella</taxon>
    </lineage>
</organism>
<keyword evidence="9" id="KW-1185">Reference proteome</keyword>
<dbReference type="PANTHER" id="PTHR16288:SF0">
    <property type="entry name" value="TRNA (GUANINE-N(7)-)-METHYLTRANSFERASE NON-CATALYTIC SUBUNIT WDR4"/>
    <property type="match status" value="1"/>
</dbReference>
<evidence type="ECO:0000313" key="9">
    <source>
        <dbReference type="Proteomes" id="UP000799438"/>
    </source>
</evidence>
<dbReference type="InterPro" id="IPR036322">
    <property type="entry name" value="WD40_repeat_dom_sf"/>
</dbReference>
<dbReference type="InterPro" id="IPR015943">
    <property type="entry name" value="WD40/YVTN_repeat-like_dom_sf"/>
</dbReference>
<evidence type="ECO:0000256" key="1">
    <source>
        <dbReference type="ARBA" id="ARBA00004123"/>
    </source>
</evidence>
<dbReference type="GO" id="GO:0106004">
    <property type="term" value="P:tRNA (guanine-N7)-methylation"/>
    <property type="evidence" value="ECO:0007669"/>
    <property type="project" value="UniProtKB-UniRule"/>
</dbReference>
<evidence type="ECO:0000256" key="5">
    <source>
        <dbReference type="ARBA" id="ARBA00023242"/>
    </source>
</evidence>
<comment type="subcellular location">
    <subcellularLocation>
        <location evidence="1 6">Nucleus</location>
    </subcellularLocation>
</comment>
<evidence type="ECO:0000313" key="8">
    <source>
        <dbReference type="EMBL" id="KAF2146629.1"/>
    </source>
</evidence>
<evidence type="ECO:0000256" key="4">
    <source>
        <dbReference type="ARBA" id="ARBA00022737"/>
    </source>
</evidence>
<evidence type="ECO:0000256" key="3">
    <source>
        <dbReference type="ARBA" id="ARBA00022694"/>
    </source>
</evidence>
<name>A0A6A6BRA8_9PEZI</name>
<dbReference type="HAMAP" id="MF_03056">
    <property type="entry name" value="TRM82"/>
    <property type="match status" value="1"/>
</dbReference>
<feature type="region of interest" description="Disordered" evidence="7">
    <location>
        <begin position="46"/>
        <end position="84"/>
    </location>
</feature>
<comment type="pathway">
    <text evidence="6">tRNA modification; N(7)-methylguanine-tRNA biosynthesis.</text>
</comment>
<keyword evidence="4 6" id="KW-0677">Repeat</keyword>
<keyword evidence="5 6" id="KW-0539">Nucleus</keyword>
<keyword evidence="2 6" id="KW-0853">WD repeat</keyword>
<dbReference type="Gene3D" id="2.130.10.10">
    <property type="entry name" value="YVTN repeat-like/Quinoprotein amine dehydrogenase"/>
    <property type="match status" value="2"/>
</dbReference>
<evidence type="ECO:0000256" key="6">
    <source>
        <dbReference type="HAMAP-Rule" id="MF_03056"/>
    </source>
</evidence>
<gene>
    <name evidence="8" type="ORF">K452DRAFT_241559</name>
</gene>
<evidence type="ECO:0000256" key="7">
    <source>
        <dbReference type="SAM" id="MobiDB-lite"/>
    </source>
</evidence>
<dbReference type="InterPro" id="IPR028884">
    <property type="entry name" value="Trm82"/>
</dbReference>
<feature type="compositionally biased region" description="Low complexity" evidence="7">
    <location>
        <begin position="46"/>
        <end position="57"/>
    </location>
</feature>
<dbReference type="AlphaFoldDB" id="A0A6A6BRA8"/>
<evidence type="ECO:0000256" key="2">
    <source>
        <dbReference type="ARBA" id="ARBA00022574"/>
    </source>
</evidence>
<proteinExistence type="inferred from homology"/>
<comment type="similarity">
    <text evidence="6">Belongs to the WD repeat TRM82 family.</text>
</comment>
<dbReference type="Proteomes" id="UP000799438">
    <property type="component" value="Unassembled WGS sequence"/>
</dbReference>
<reference evidence="8" key="1">
    <citation type="journal article" date="2020" name="Stud. Mycol.">
        <title>101 Dothideomycetes genomes: a test case for predicting lifestyles and emergence of pathogens.</title>
        <authorList>
            <person name="Haridas S."/>
            <person name="Albert R."/>
            <person name="Binder M."/>
            <person name="Bloem J."/>
            <person name="Labutti K."/>
            <person name="Salamov A."/>
            <person name="Andreopoulos B."/>
            <person name="Baker S."/>
            <person name="Barry K."/>
            <person name="Bills G."/>
            <person name="Bluhm B."/>
            <person name="Cannon C."/>
            <person name="Castanera R."/>
            <person name="Culley D."/>
            <person name="Daum C."/>
            <person name="Ezra D."/>
            <person name="Gonzalez J."/>
            <person name="Henrissat B."/>
            <person name="Kuo A."/>
            <person name="Liang C."/>
            <person name="Lipzen A."/>
            <person name="Lutzoni F."/>
            <person name="Magnuson J."/>
            <person name="Mondo S."/>
            <person name="Nolan M."/>
            <person name="Ohm R."/>
            <person name="Pangilinan J."/>
            <person name="Park H.-J."/>
            <person name="Ramirez L."/>
            <person name="Alfaro M."/>
            <person name="Sun H."/>
            <person name="Tritt A."/>
            <person name="Yoshinaga Y."/>
            <person name="Zwiers L.-H."/>
            <person name="Turgeon B."/>
            <person name="Goodwin S."/>
            <person name="Spatafora J."/>
            <person name="Crous P."/>
            <person name="Grigoriev I."/>
        </authorList>
    </citation>
    <scope>NUCLEOTIDE SEQUENCE</scope>
    <source>
        <strain evidence="8">CBS 121167</strain>
    </source>
</reference>
<dbReference type="PANTHER" id="PTHR16288">
    <property type="entry name" value="WD40 REPEAT PROTEIN 4"/>
    <property type="match status" value="1"/>
</dbReference>